<dbReference type="EMBL" id="GBXM01023412">
    <property type="protein sequence ID" value="JAH85165.1"/>
    <property type="molecule type" value="Transcribed_RNA"/>
</dbReference>
<organism evidence="1">
    <name type="scientific">Anguilla anguilla</name>
    <name type="common">European freshwater eel</name>
    <name type="synonym">Muraena anguilla</name>
    <dbReference type="NCBI Taxonomy" id="7936"/>
    <lineage>
        <taxon>Eukaryota</taxon>
        <taxon>Metazoa</taxon>
        <taxon>Chordata</taxon>
        <taxon>Craniata</taxon>
        <taxon>Vertebrata</taxon>
        <taxon>Euteleostomi</taxon>
        <taxon>Actinopterygii</taxon>
        <taxon>Neopterygii</taxon>
        <taxon>Teleostei</taxon>
        <taxon>Anguilliformes</taxon>
        <taxon>Anguillidae</taxon>
        <taxon>Anguilla</taxon>
    </lineage>
</organism>
<reference evidence="1" key="1">
    <citation type="submission" date="2014-11" db="EMBL/GenBank/DDBJ databases">
        <authorList>
            <person name="Amaro Gonzalez C."/>
        </authorList>
    </citation>
    <scope>NUCLEOTIDE SEQUENCE</scope>
</reference>
<protein>
    <submittedName>
        <fullName evidence="1">Uncharacterized protein</fullName>
    </submittedName>
</protein>
<name>A0A0E9W6D9_ANGAN</name>
<sequence length="45" mass="4910">MTTFQVSILFKLVSGCNYGKCINVGLENPAHTREHFAVSLGNTNP</sequence>
<reference evidence="1" key="2">
    <citation type="journal article" date="2015" name="Fish Shellfish Immunol.">
        <title>Early steps in the European eel (Anguilla anguilla)-Vibrio vulnificus interaction in the gills: Role of the RtxA13 toxin.</title>
        <authorList>
            <person name="Callol A."/>
            <person name="Pajuelo D."/>
            <person name="Ebbesson L."/>
            <person name="Teles M."/>
            <person name="MacKenzie S."/>
            <person name="Amaro C."/>
        </authorList>
    </citation>
    <scope>NUCLEOTIDE SEQUENCE</scope>
</reference>
<dbReference type="AlphaFoldDB" id="A0A0E9W6D9"/>
<evidence type="ECO:0000313" key="1">
    <source>
        <dbReference type="EMBL" id="JAH85165.1"/>
    </source>
</evidence>
<accession>A0A0E9W6D9</accession>
<proteinExistence type="predicted"/>